<keyword evidence="3" id="KW-1185">Reference proteome</keyword>
<evidence type="ECO:0000313" key="3">
    <source>
        <dbReference type="Proteomes" id="UP001139311"/>
    </source>
</evidence>
<feature type="region of interest" description="Disordered" evidence="1">
    <location>
        <begin position="79"/>
        <end position="98"/>
    </location>
</feature>
<reference evidence="2" key="1">
    <citation type="submission" date="2021-10" db="EMBL/GenBank/DDBJ databases">
        <title>Roseicella aerolatum sp. nov., isolated from aerosols of e-waste dismantling site.</title>
        <authorList>
            <person name="Qin T."/>
        </authorList>
    </citation>
    <scope>NUCLEOTIDE SEQUENCE</scope>
    <source>
        <strain evidence="2">GB24</strain>
    </source>
</reference>
<accession>A0A9X1LCV4</accession>
<dbReference type="AlphaFoldDB" id="A0A9X1LCV4"/>
<dbReference type="RefSeq" id="WP_226612166.1">
    <property type="nucleotide sequence ID" value="NZ_JAJAQI010000043.1"/>
</dbReference>
<organism evidence="2 3">
    <name type="scientific">Roseicella aerolata</name>
    <dbReference type="NCBI Taxonomy" id="2883479"/>
    <lineage>
        <taxon>Bacteria</taxon>
        <taxon>Pseudomonadati</taxon>
        <taxon>Pseudomonadota</taxon>
        <taxon>Alphaproteobacteria</taxon>
        <taxon>Acetobacterales</taxon>
        <taxon>Roseomonadaceae</taxon>
        <taxon>Roseicella</taxon>
    </lineage>
</organism>
<evidence type="ECO:0000313" key="2">
    <source>
        <dbReference type="EMBL" id="MCB4824453.1"/>
    </source>
</evidence>
<evidence type="ECO:0000256" key="1">
    <source>
        <dbReference type="SAM" id="MobiDB-lite"/>
    </source>
</evidence>
<gene>
    <name evidence="2" type="ORF">LHA35_22230</name>
</gene>
<sequence>MPTLQMRVMRQINSATIRICIQGKARISAMEQPSPARWRLAGRRLPGCRATAFVEGSTASGIGAGAWLAEWLRYRNTGPAPPNRTTARTGAYGPGLRKPRGARARMAGSCRGGHRAEYSFVKQGKFPSICEMDLPVVRCGKVFWP</sequence>
<dbReference type="Proteomes" id="UP001139311">
    <property type="component" value="Unassembled WGS sequence"/>
</dbReference>
<protein>
    <submittedName>
        <fullName evidence="2">Uncharacterized protein</fullName>
    </submittedName>
</protein>
<dbReference type="EMBL" id="JAJAQI010000043">
    <property type="protein sequence ID" value="MCB4824453.1"/>
    <property type="molecule type" value="Genomic_DNA"/>
</dbReference>
<name>A0A9X1LCV4_9PROT</name>
<proteinExistence type="predicted"/>
<comment type="caution">
    <text evidence="2">The sequence shown here is derived from an EMBL/GenBank/DDBJ whole genome shotgun (WGS) entry which is preliminary data.</text>
</comment>